<evidence type="ECO:0000313" key="2">
    <source>
        <dbReference type="Proteomes" id="UP000650833"/>
    </source>
</evidence>
<dbReference type="AlphaFoldDB" id="A0A8H7QCD3"/>
<protein>
    <submittedName>
        <fullName evidence="1">Uncharacterized protein</fullName>
    </submittedName>
</protein>
<comment type="caution">
    <text evidence="1">The sequence shown here is derived from an EMBL/GenBank/DDBJ whole genome shotgun (WGS) entry which is preliminary data.</text>
</comment>
<dbReference type="OrthoDB" id="10578208at2759"/>
<dbReference type="EMBL" id="JAEPRC010001145">
    <property type="protein sequence ID" value="KAG2189867.1"/>
    <property type="molecule type" value="Genomic_DNA"/>
</dbReference>
<sequence length="242" mass="27044">MPNLDMPLARVFDGVTLKVDRIRMSCYSRLTDGSVSVNVYATNPSIMLYMLERMTAGSYHHVFGPVSISAFISQTANRAMVNCRVSPKRLSTTVIGDGVLIENTNEATDGFHNLKIEFLLKVYAFQNWDAGQIQHITFNNTTGDHYKFGKHVNELKDRLIGLTLLGPENMQNPVVLVNVEIEERVNNARVGARNQDQAVDNEEFVRVNIGMFNNQMVLDPNTTLVILNEGEENNNAGGHMQA</sequence>
<reference evidence="1" key="1">
    <citation type="submission" date="2020-12" db="EMBL/GenBank/DDBJ databases">
        <title>Metabolic potential, ecology and presence of endohyphal bacteria is reflected in genomic diversity of Mucoromycotina.</title>
        <authorList>
            <person name="Muszewska A."/>
            <person name="Okrasinska A."/>
            <person name="Steczkiewicz K."/>
            <person name="Drgas O."/>
            <person name="Orlowska M."/>
            <person name="Perlinska-Lenart U."/>
            <person name="Aleksandrzak-Piekarczyk T."/>
            <person name="Szatraj K."/>
            <person name="Zielenkiewicz U."/>
            <person name="Pilsyk S."/>
            <person name="Malc E."/>
            <person name="Mieczkowski P."/>
            <person name="Kruszewska J.S."/>
            <person name="Biernat P."/>
            <person name="Pawlowska J."/>
        </authorList>
    </citation>
    <scope>NUCLEOTIDE SEQUENCE</scope>
    <source>
        <strain evidence="1">CBS 226.32</strain>
    </source>
</reference>
<evidence type="ECO:0000313" key="1">
    <source>
        <dbReference type="EMBL" id="KAG2189867.1"/>
    </source>
</evidence>
<keyword evidence="2" id="KW-1185">Reference proteome</keyword>
<gene>
    <name evidence="1" type="ORF">INT46_001897</name>
</gene>
<dbReference type="Proteomes" id="UP000650833">
    <property type="component" value="Unassembled WGS sequence"/>
</dbReference>
<accession>A0A8H7QCD3</accession>
<organism evidence="1 2">
    <name type="scientific">Mucor plumbeus</name>
    <dbReference type="NCBI Taxonomy" id="97098"/>
    <lineage>
        <taxon>Eukaryota</taxon>
        <taxon>Fungi</taxon>
        <taxon>Fungi incertae sedis</taxon>
        <taxon>Mucoromycota</taxon>
        <taxon>Mucoromycotina</taxon>
        <taxon>Mucoromycetes</taxon>
        <taxon>Mucorales</taxon>
        <taxon>Mucorineae</taxon>
        <taxon>Mucoraceae</taxon>
        <taxon>Mucor</taxon>
    </lineage>
</organism>
<proteinExistence type="predicted"/>
<name>A0A8H7QCD3_9FUNG</name>